<evidence type="ECO:0000256" key="5">
    <source>
        <dbReference type="SAM" id="MobiDB-lite"/>
    </source>
</evidence>
<keyword evidence="3" id="KW-1133">Transmembrane helix</keyword>
<evidence type="ECO:0000256" key="2">
    <source>
        <dbReference type="ARBA" id="ARBA00022692"/>
    </source>
</evidence>
<feature type="compositionally biased region" description="Basic and acidic residues" evidence="5">
    <location>
        <begin position="94"/>
        <end position="106"/>
    </location>
</feature>
<dbReference type="Gene3D" id="3.30.1150.10">
    <property type="match status" value="1"/>
</dbReference>
<dbReference type="PROSITE" id="PS52015">
    <property type="entry name" value="TONB_CTD"/>
    <property type="match status" value="1"/>
</dbReference>
<keyword evidence="2" id="KW-0812">Transmembrane</keyword>
<evidence type="ECO:0000256" key="4">
    <source>
        <dbReference type="ARBA" id="ARBA00023136"/>
    </source>
</evidence>
<reference evidence="7 8" key="1">
    <citation type="submission" date="2019-08" db="EMBL/GenBank/DDBJ databases">
        <authorList>
            <person name="Peeters C."/>
        </authorList>
    </citation>
    <scope>NUCLEOTIDE SEQUENCE [LARGE SCALE GENOMIC DNA]</scope>
    <source>
        <strain evidence="7 8">LMG 31110</strain>
    </source>
</reference>
<dbReference type="Proteomes" id="UP000337189">
    <property type="component" value="Unassembled WGS sequence"/>
</dbReference>
<feature type="region of interest" description="Disordered" evidence="5">
    <location>
        <begin position="1"/>
        <end position="23"/>
    </location>
</feature>
<dbReference type="NCBIfam" id="TIGR01352">
    <property type="entry name" value="tonB_Cterm"/>
    <property type="match status" value="1"/>
</dbReference>
<feature type="compositionally biased region" description="Polar residues" evidence="5">
    <location>
        <begin position="10"/>
        <end position="19"/>
    </location>
</feature>
<proteinExistence type="predicted"/>
<dbReference type="InterPro" id="IPR006260">
    <property type="entry name" value="TonB/TolA_C"/>
</dbReference>
<gene>
    <name evidence="7" type="ORF">PCO31110_01799</name>
</gene>
<comment type="subcellular location">
    <subcellularLocation>
        <location evidence="1">Membrane</location>
        <topology evidence="1">Single-pass membrane protein</topology>
    </subcellularLocation>
</comment>
<keyword evidence="4" id="KW-0472">Membrane</keyword>
<evidence type="ECO:0000313" key="7">
    <source>
        <dbReference type="EMBL" id="VVD94327.1"/>
    </source>
</evidence>
<evidence type="ECO:0000256" key="3">
    <source>
        <dbReference type="ARBA" id="ARBA00022989"/>
    </source>
</evidence>
<dbReference type="EMBL" id="CABPSJ010000002">
    <property type="protein sequence ID" value="VVD94327.1"/>
    <property type="molecule type" value="Genomic_DNA"/>
</dbReference>
<dbReference type="InterPro" id="IPR037682">
    <property type="entry name" value="TonB_C"/>
</dbReference>
<protein>
    <submittedName>
        <fullName evidence="7">TonB family protein</fullName>
    </submittedName>
</protein>
<dbReference type="AlphaFoldDB" id="A0A5E4U2I7"/>
<dbReference type="GO" id="GO:0016020">
    <property type="term" value="C:membrane"/>
    <property type="evidence" value="ECO:0007669"/>
    <property type="project" value="UniProtKB-SubCell"/>
</dbReference>
<name>A0A5E4U2I7_9BURK</name>
<accession>A0A5E4U2I7</accession>
<organism evidence="7 8">
    <name type="scientific">Pandoraea communis</name>
    <dbReference type="NCBI Taxonomy" id="2508297"/>
    <lineage>
        <taxon>Bacteria</taxon>
        <taxon>Pseudomonadati</taxon>
        <taxon>Pseudomonadota</taxon>
        <taxon>Betaproteobacteria</taxon>
        <taxon>Burkholderiales</taxon>
        <taxon>Burkholderiaceae</taxon>
        <taxon>Pandoraea</taxon>
    </lineage>
</organism>
<evidence type="ECO:0000259" key="6">
    <source>
        <dbReference type="PROSITE" id="PS52015"/>
    </source>
</evidence>
<dbReference type="SUPFAM" id="SSF74653">
    <property type="entry name" value="TolA/TonB C-terminal domain"/>
    <property type="match status" value="1"/>
</dbReference>
<feature type="compositionally biased region" description="Pro residues" evidence="5">
    <location>
        <begin position="134"/>
        <end position="149"/>
    </location>
</feature>
<dbReference type="Pfam" id="PF03544">
    <property type="entry name" value="TonB_C"/>
    <property type="match status" value="1"/>
</dbReference>
<evidence type="ECO:0000256" key="1">
    <source>
        <dbReference type="ARBA" id="ARBA00004167"/>
    </source>
</evidence>
<feature type="compositionally biased region" description="Pro residues" evidence="5">
    <location>
        <begin position="74"/>
        <end position="93"/>
    </location>
</feature>
<dbReference type="GO" id="GO:0055085">
    <property type="term" value="P:transmembrane transport"/>
    <property type="evidence" value="ECO:0007669"/>
    <property type="project" value="InterPro"/>
</dbReference>
<evidence type="ECO:0000313" key="8">
    <source>
        <dbReference type="Proteomes" id="UP000337189"/>
    </source>
</evidence>
<feature type="domain" description="TonB C-terminal" evidence="6">
    <location>
        <begin position="159"/>
        <end position="248"/>
    </location>
</feature>
<sequence>MTIDVANALPSRNATSPMTPHTGRWPWRAMAVALAVEAILLGVTTGWLASGTPTPQTVSTDAPVMLSMLVPEPEATPTPAPKPAEPAKLPLPPLKREVVPKPDTSHVRKPAQVPRATANVEAPPIETVSGADAPPAPSAAPPALPPAPPVATSSGPDERFVAKLRAAVQAAVVYPAALRGMGLAASIDVEFVYMDGRVSNVHVTHPGRVATLDEAAIAAVQRAAMPSAPPSLAGTPHAFKVRVIFRET</sequence>
<feature type="region of interest" description="Disordered" evidence="5">
    <location>
        <begin position="72"/>
        <end position="155"/>
    </location>
</feature>